<evidence type="ECO:0000313" key="3">
    <source>
        <dbReference type="Proteomes" id="UP000217889"/>
    </source>
</evidence>
<sequence>MARAEAPLSRRRRDRTDAMTTRIFVSVGTDHHPFTRLLDWIDEWMDDRSPAGSGIHLVVQHGAARPSRHGTNHELLGADDLHAQYEAADLVISQVGPGTIADANRAGLLPIVVPRDPSLGEVVDDHQVAFGEFMADRGRCRCVRTRAQFRTELEQRLLTPSPVIEARSTDELPERTADALSELARTVLDSPRRRVTARRLVTAVLRVT</sequence>
<name>A0A291H0U2_9MICO</name>
<dbReference type="Gene3D" id="3.40.50.2000">
    <property type="entry name" value="Glycogen Phosphorylase B"/>
    <property type="match status" value="1"/>
</dbReference>
<dbReference type="OrthoDB" id="555447at2"/>
<dbReference type="InterPro" id="IPR007235">
    <property type="entry name" value="Glyco_trans_28_C"/>
</dbReference>
<reference evidence="2 3" key="1">
    <citation type="journal article" date="2014" name="Int. J. Syst. Evol. Microbiol.">
        <title>Brachybacterium ginsengisoli sp. nov., isolated from soil of a ginseng field.</title>
        <authorList>
            <person name="Hoang V.A."/>
            <person name="Kim Y.J."/>
            <person name="Nguyen N.L."/>
            <person name="Yang D.C."/>
        </authorList>
    </citation>
    <scope>NUCLEOTIDE SEQUENCE [LARGE SCALE GENOMIC DNA]</scope>
    <source>
        <strain evidence="2 3">DCY80</strain>
    </source>
</reference>
<dbReference type="AlphaFoldDB" id="A0A291H0U2"/>
<gene>
    <name evidence="2" type="ORF">CFK41_15815</name>
</gene>
<feature type="domain" description="Glycosyl transferase family 28 C-terminal" evidence="1">
    <location>
        <begin position="55"/>
        <end position="146"/>
    </location>
</feature>
<evidence type="ECO:0000259" key="1">
    <source>
        <dbReference type="Pfam" id="PF04101"/>
    </source>
</evidence>
<keyword evidence="2" id="KW-0808">Transferase</keyword>
<dbReference type="EMBL" id="CP023564">
    <property type="protein sequence ID" value="ATG56081.1"/>
    <property type="molecule type" value="Genomic_DNA"/>
</dbReference>
<evidence type="ECO:0000313" key="2">
    <source>
        <dbReference type="EMBL" id="ATG56081.1"/>
    </source>
</evidence>
<dbReference type="KEGG" id="bgg:CFK41_15815"/>
<dbReference type="SUPFAM" id="SSF53756">
    <property type="entry name" value="UDP-Glycosyltransferase/glycogen phosphorylase"/>
    <property type="match status" value="1"/>
</dbReference>
<dbReference type="GO" id="GO:0016758">
    <property type="term" value="F:hexosyltransferase activity"/>
    <property type="evidence" value="ECO:0007669"/>
    <property type="project" value="InterPro"/>
</dbReference>
<protein>
    <submittedName>
        <fullName evidence="2">Glycosyl transferase family 28</fullName>
    </submittedName>
</protein>
<accession>A0A291H0U2</accession>
<proteinExistence type="predicted"/>
<dbReference type="Pfam" id="PF04101">
    <property type="entry name" value="Glyco_tran_28_C"/>
    <property type="match status" value="1"/>
</dbReference>
<keyword evidence="3" id="KW-1185">Reference proteome</keyword>
<dbReference type="Proteomes" id="UP000217889">
    <property type="component" value="Chromosome"/>
</dbReference>
<organism evidence="2 3">
    <name type="scientific">Brachybacterium ginsengisoli</name>
    <dbReference type="NCBI Taxonomy" id="1331682"/>
    <lineage>
        <taxon>Bacteria</taxon>
        <taxon>Bacillati</taxon>
        <taxon>Actinomycetota</taxon>
        <taxon>Actinomycetes</taxon>
        <taxon>Micrococcales</taxon>
        <taxon>Dermabacteraceae</taxon>
        <taxon>Brachybacterium</taxon>
    </lineage>
</organism>